<comment type="similarity">
    <text evidence="2">Belongs to the FAD-binding monooxygenase family.</text>
</comment>
<dbReference type="Gene3D" id="3.50.50.60">
    <property type="entry name" value="FAD/NAD(P)-binding domain"/>
    <property type="match status" value="2"/>
</dbReference>
<keyword evidence="4" id="KW-1185">Reference proteome</keyword>
<dbReference type="GeneID" id="89973578"/>
<dbReference type="InterPro" id="IPR036188">
    <property type="entry name" value="FAD/NAD-bd_sf"/>
</dbReference>
<evidence type="ECO:0000256" key="1">
    <source>
        <dbReference type="ARBA" id="ARBA00001974"/>
    </source>
</evidence>
<organism evidence="3 4">
    <name type="scientific">Exophiala bonariae</name>
    <dbReference type="NCBI Taxonomy" id="1690606"/>
    <lineage>
        <taxon>Eukaryota</taxon>
        <taxon>Fungi</taxon>
        <taxon>Dikarya</taxon>
        <taxon>Ascomycota</taxon>
        <taxon>Pezizomycotina</taxon>
        <taxon>Eurotiomycetes</taxon>
        <taxon>Chaetothyriomycetidae</taxon>
        <taxon>Chaetothyriales</taxon>
        <taxon>Herpotrichiellaceae</taxon>
        <taxon>Exophiala</taxon>
    </lineage>
</organism>
<dbReference type="AlphaFoldDB" id="A0AAV9N3W4"/>
<dbReference type="InterPro" id="IPR051209">
    <property type="entry name" value="FAD-bind_Monooxygenase_sf"/>
</dbReference>
<dbReference type="Proteomes" id="UP001358417">
    <property type="component" value="Unassembled WGS sequence"/>
</dbReference>
<protein>
    <recommendedName>
        <fullName evidence="5">L-ornithine N(5)-oxygenase</fullName>
    </recommendedName>
</protein>
<proteinExistence type="inferred from homology"/>
<evidence type="ECO:0000256" key="2">
    <source>
        <dbReference type="ARBA" id="ARBA00010139"/>
    </source>
</evidence>
<dbReference type="Pfam" id="PF13450">
    <property type="entry name" value="NAD_binding_8"/>
    <property type="match status" value="1"/>
</dbReference>
<dbReference type="SUPFAM" id="SSF51905">
    <property type="entry name" value="FAD/NAD(P)-binding domain"/>
    <property type="match status" value="3"/>
</dbReference>
<accession>A0AAV9N3W4</accession>
<dbReference type="PANTHER" id="PTHR42877">
    <property type="entry name" value="L-ORNITHINE N(5)-MONOOXYGENASE-RELATED"/>
    <property type="match status" value="1"/>
</dbReference>
<comment type="caution">
    <text evidence="3">The sequence shown here is derived from an EMBL/GenBank/DDBJ whole genome shotgun (WGS) entry which is preliminary data.</text>
</comment>
<reference evidence="3 4" key="1">
    <citation type="submission" date="2023-08" db="EMBL/GenBank/DDBJ databases">
        <title>Black Yeasts Isolated from many extreme environments.</title>
        <authorList>
            <person name="Coleine C."/>
            <person name="Stajich J.E."/>
            <person name="Selbmann L."/>
        </authorList>
    </citation>
    <scope>NUCLEOTIDE SEQUENCE [LARGE SCALE GENOMIC DNA]</scope>
    <source>
        <strain evidence="3 4">CCFEE 5792</strain>
    </source>
</reference>
<comment type="cofactor">
    <cofactor evidence="1">
        <name>FAD</name>
        <dbReference type="ChEBI" id="CHEBI:57692"/>
    </cofactor>
</comment>
<gene>
    <name evidence="3" type="ORF">LTR84_005401</name>
</gene>
<evidence type="ECO:0000313" key="4">
    <source>
        <dbReference type="Proteomes" id="UP001358417"/>
    </source>
</evidence>
<dbReference type="RefSeq" id="XP_064704184.1">
    <property type="nucleotide sequence ID" value="XM_064848970.1"/>
</dbReference>
<name>A0AAV9N3W4_9EURO</name>
<dbReference type="PANTHER" id="PTHR42877:SF6">
    <property type="entry name" value="MONOOXYGENASE, PUTATIVE (AFU_ORTHOLOGUE AFUA_3G15050)-RELATED"/>
    <property type="match status" value="1"/>
</dbReference>
<evidence type="ECO:0008006" key="5">
    <source>
        <dbReference type="Google" id="ProtNLM"/>
    </source>
</evidence>
<sequence length="610" mass="68721">MADTSGAIQRLAQIQASLSRPVEDAPLYHLSKNSGTPWKPRDRPFNSTPPVKLIIVGAGIAGVAASILISRKVKNLSYTVYERQDTVGGTWAQNRYPGVRCDIPSHSYQLTFAPHPRWSEYYSPGWEIRGYYEQLVKDYGVDEHLRLKHDVLSAKWSEELHQWVVKIKDLTTGEIFNDTSNFFVEAAGRLNVPSFPSILGLDTEYKGVVVHTSQWTEELTRILEGKRIAVIGNGASGQQFLVNTLDLPAHVDHYVRSRQWIVPAFSPNFISATTDVLGGHVFTEEEKERFVTDPSAYLEYRKSIEKNLHGRFEGTILGSEAHDKTWQAFRAALWTRVGGDKAWFERLVPDFAPGCKRPTPSAGYIEAIQSSKVDYVDDSRITHATVDGLVTEDGKERKVDIVVAATGFKKGFLPQFPTVGKNGHDLSEYWAADGPVGYPQTYFGIMAPNMPNYFAVVQANTTGLGGTFPLNTEISATYIAKVIRKVQSQGYKAIYPSQEATDDFNEIIANHFDDKAISSDCDGWWKAGFGKSRPLLQWPGSGHHRIDVSRDPRWEDFVFERDEEGRRNRFEYFGNGFTEREKLGDESNLTNYLKEVGKIDLATLHETWYE</sequence>
<dbReference type="EMBL" id="JAVRRD010000020">
    <property type="protein sequence ID" value="KAK5048979.1"/>
    <property type="molecule type" value="Genomic_DNA"/>
</dbReference>
<evidence type="ECO:0000313" key="3">
    <source>
        <dbReference type="EMBL" id="KAK5048979.1"/>
    </source>
</evidence>